<evidence type="ECO:0000256" key="1">
    <source>
        <dbReference type="SAM" id="MobiDB-lite"/>
    </source>
</evidence>
<evidence type="ECO:0000313" key="2">
    <source>
        <dbReference type="EMBL" id="KAK9877636.1"/>
    </source>
</evidence>
<dbReference type="GO" id="GO:0008013">
    <property type="term" value="F:beta-catenin binding"/>
    <property type="evidence" value="ECO:0007669"/>
    <property type="project" value="InterPro"/>
</dbReference>
<dbReference type="Pfam" id="PF05972">
    <property type="entry name" value="APC_15aa"/>
    <property type="match status" value="1"/>
</dbReference>
<protein>
    <submittedName>
        <fullName evidence="2">Uncharacterized protein</fullName>
    </submittedName>
</protein>
<gene>
    <name evidence="2" type="ORF">WA026_019306</name>
</gene>
<proteinExistence type="predicted"/>
<dbReference type="AlphaFoldDB" id="A0AAW1UCI2"/>
<dbReference type="EMBL" id="JARQZJ010000043">
    <property type="protein sequence ID" value="KAK9877636.1"/>
    <property type="molecule type" value="Genomic_DNA"/>
</dbReference>
<dbReference type="GO" id="GO:0016055">
    <property type="term" value="P:Wnt signaling pathway"/>
    <property type="evidence" value="ECO:0007669"/>
    <property type="project" value="InterPro"/>
</dbReference>
<feature type="compositionally biased region" description="Basic and acidic residues" evidence="1">
    <location>
        <begin position="1"/>
        <end position="12"/>
    </location>
</feature>
<sequence>MRVITRSRDNSQKKKCSNVSSYNYEKPKDENFSIYAKTDLDQPTDYSLRYAENDSDSDSQECVNIEKTRTEFVGDTVKTYCTEGTPYETPFNFSTSTDVENSRDFRMSDKNNSDNDKNAASGCKTKEVLSDRLCPCRKCSIRNTTTGII</sequence>
<accession>A0AAW1UCI2</accession>
<evidence type="ECO:0000313" key="3">
    <source>
        <dbReference type="Proteomes" id="UP001431783"/>
    </source>
</evidence>
<organism evidence="2 3">
    <name type="scientific">Henosepilachna vigintioctopunctata</name>
    <dbReference type="NCBI Taxonomy" id="420089"/>
    <lineage>
        <taxon>Eukaryota</taxon>
        <taxon>Metazoa</taxon>
        <taxon>Ecdysozoa</taxon>
        <taxon>Arthropoda</taxon>
        <taxon>Hexapoda</taxon>
        <taxon>Insecta</taxon>
        <taxon>Pterygota</taxon>
        <taxon>Neoptera</taxon>
        <taxon>Endopterygota</taxon>
        <taxon>Coleoptera</taxon>
        <taxon>Polyphaga</taxon>
        <taxon>Cucujiformia</taxon>
        <taxon>Coccinelloidea</taxon>
        <taxon>Coccinellidae</taxon>
        <taxon>Epilachninae</taxon>
        <taxon>Epilachnini</taxon>
        <taxon>Henosepilachna</taxon>
    </lineage>
</organism>
<reference evidence="2 3" key="1">
    <citation type="submission" date="2023-03" db="EMBL/GenBank/DDBJ databases">
        <title>Genome insight into feeding habits of ladybird beetles.</title>
        <authorList>
            <person name="Li H.-S."/>
            <person name="Huang Y.-H."/>
            <person name="Pang H."/>
        </authorList>
    </citation>
    <scope>NUCLEOTIDE SEQUENCE [LARGE SCALE GENOMIC DNA]</scope>
    <source>
        <strain evidence="2">SYSU_2023b</strain>
        <tissue evidence="2">Whole body</tissue>
    </source>
</reference>
<feature type="compositionally biased region" description="Basic and acidic residues" evidence="1">
    <location>
        <begin position="100"/>
        <end position="117"/>
    </location>
</feature>
<keyword evidence="3" id="KW-1185">Reference proteome</keyword>
<comment type="caution">
    <text evidence="2">The sequence shown here is derived from an EMBL/GenBank/DDBJ whole genome shotgun (WGS) entry which is preliminary data.</text>
</comment>
<dbReference type="Proteomes" id="UP001431783">
    <property type="component" value="Unassembled WGS sequence"/>
</dbReference>
<feature type="region of interest" description="Disordered" evidence="1">
    <location>
        <begin position="1"/>
        <end position="22"/>
    </location>
</feature>
<dbReference type="InterPro" id="IPR009240">
    <property type="entry name" value="APC_15aa_rpt"/>
</dbReference>
<name>A0AAW1UCI2_9CUCU</name>
<feature type="region of interest" description="Disordered" evidence="1">
    <location>
        <begin position="92"/>
        <end position="121"/>
    </location>
</feature>